<organism evidence="1">
    <name type="scientific">Anguilla anguilla</name>
    <name type="common">European freshwater eel</name>
    <name type="synonym">Muraena anguilla</name>
    <dbReference type="NCBI Taxonomy" id="7936"/>
    <lineage>
        <taxon>Eukaryota</taxon>
        <taxon>Metazoa</taxon>
        <taxon>Chordata</taxon>
        <taxon>Craniata</taxon>
        <taxon>Vertebrata</taxon>
        <taxon>Euteleostomi</taxon>
        <taxon>Actinopterygii</taxon>
        <taxon>Neopterygii</taxon>
        <taxon>Teleostei</taxon>
        <taxon>Anguilliformes</taxon>
        <taxon>Anguillidae</taxon>
        <taxon>Anguilla</taxon>
    </lineage>
</organism>
<accession>A0A0E9SJV6</accession>
<reference evidence="1" key="2">
    <citation type="journal article" date="2015" name="Fish Shellfish Immunol.">
        <title>Early steps in the European eel (Anguilla anguilla)-Vibrio vulnificus interaction in the gills: Role of the RtxA13 toxin.</title>
        <authorList>
            <person name="Callol A."/>
            <person name="Pajuelo D."/>
            <person name="Ebbesson L."/>
            <person name="Teles M."/>
            <person name="MacKenzie S."/>
            <person name="Amaro C."/>
        </authorList>
    </citation>
    <scope>NUCLEOTIDE SEQUENCE</scope>
</reference>
<name>A0A0E9SJV6_ANGAN</name>
<dbReference type="AlphaFoldDB" id="A0A0E9SJV6"/>
<dbReference type="EMBL" id="GBXM01067060">
    <property type="protein sequence ID" value="JAH41517.1"/>
    <property type="molecule type" value="Transcribed_RNA"/>
</dbReference>
<evidence type="ECO:0000313" key="1">
    <source>
        <dbReference type="EMBL" id="JAH41517.1"/>
    </source>
</evidence>
<reference evidence="1" key="1">
    <citation type="submission" date="2014-11" db="EMBL/GenBank/DDBJ databases">
        <authorList>
            <person name="Amaro Gonzalez C."/>
        </authorList>
    </citation>
    <scope>NUCLEOTIDE SEQUENCE</scope>
</reference>
<protein>
    <submittedName>
        <fullName evidence="1">Uncharacterized protein</fullName>
    </submittedName>
</protein>
<proteinExistence type="predicted"/>
<sequence length="20" mass="2193">MMSLSTPFSNSARLVCDGIY</sequence>